<dbReference type="Pfam" id="PF25917">
    <property type="entry name" value="BSH_RND"/>
    <property type="match status" value="1"/>
</dbReference>
<dbReference type="InterPro" id="IPR058625">
    <property type="entry name" value="MdtA-like_BSH"/>
</dbReference>
<keyword evidence="9" id="KW-1185">Reference proteome</keyword>
<dbReference type="Gene3D" id="2.40.30.170">
    <property type="match status" value="1"/>
</dbReference>
<organism evidence="8 9">
    <name type="scientific">Chitinophaga alhagiae</name>
    <dbReference type="NCBI Taxonomy" id="2203219"/>
    <lineage>
        <taxon>Bacteria</taxon>
        <taxon>Pseudomonadati</taxon>
        <taxon>Bacteroidota</taxon>
        <taxon>Chitinophagia</taxon>
        <taxon>Chitinophagales</taxon>
        <taxon>Chitinophagaceae</taxon>
        <taxon>Chitinophaga</taxon>
    </lineage>
</organism>
<feature type="domain" description="p-hydroxybenzoic acid efflux pump subunit AaeA-like beta-barrel" evidence="7">
    <location>
        <begin position="255"/>
        <end position="346"/>
    </location>
</feature>
<gene>
    <name evidence="8" type="ORF">DLD77_03205</name>
</gene>
<reference evidence="8 9" key="1">
    <citation type="submission" date="2018-05" db="EMBL/GenBank/DDBJ databases">
        <title>Chitinophaga sp. nov., isolated from rhizosphere soil of Alhagi.</title>
        <authorList>
            <person name="Liu Y."/>
        </authorList>
    </citation>
    <scope>NUCLEOTIDE SEQUENCE [LARGE SCALE GENOMIC DNA]</scope>
    <source>
        <strain evidence="8 9">T22</strain>
    </source>
</reference>
<dbReference type="PANTHER" id="PTHR30386">
    <property type="entry name" value="MEMBRANE FUSION SUBUNIT OF EMRAB-TOLC MULTIDRUG EFFLUX PUMP"/>
    <property type="match status" value="1"/>
</dbReference>
<keyword evidence="3 5" id="KW-1133">Transmembrane helix</keyword>
<evidence type="ECO:0000256" key="4">
    <source>
        <dbReference type="ARBA" id="ARBA00023136"/>
    </source>
</evidence>
<evidence type="ECO:0000259" key="7">
    <source>
        <dbReference type="Pfam" id="PF25963"/>
    </source>
</evidence>
<evidence type="ECO:0000256" key="3">
    <source>
        <dbReference type="ARBA" id="ARBA00022989"/>
    </source>
</evidence>
<dbReference type="InterPro" id="IPR058634">
    <property type="entry name" value="AaeA-lik-b-barrel"/>
</dbReference>
<dbReference type="EMBL" id="CP029600">
    <property type="protein sequence ID" value="AWO00775.1"/>
    <property type="molecule type" value="Genomic_DNA"/>
</dbReference>
<evidence type="ECO:0000313" key="8">
    <source>
        <dbReference type="EMBL" id="AWO00775.1"/>
    </source>
</evidence>
<dbReference type="PANTHER" id="PTHR30386:SF26">
    <property type="entry name" value="TRANSPORT PROTEIN COMB"/>
    <property type="match status" value="1"/>
</dbReference>
<accession>A0ABM6WA46</accession>
<dbReference type="Gene3D" id="1.10.287.470">
    <property type="entry name" value="Helix hairpin bin"/>
    <property type="match status" value="1"/>
</dbReference>
<evidence type="ECO:0000256" key="1">
    <source>
        <dbReference type="ARBA" id="ARBA00004167"/>
    </source>
</evidence>
<feature type="transmembrane region" description="Helical" evidence="5">
    <location>
        <begin position="15"/>
        <end position="33"/>
    </location>
</feature>
<dbReference type="Pfam" id="PF25963">
    <property type="entry name" value="Beta-barrel_AAEA"/>
    <property type="match status" value="1"/>
</dbReference>
<feature type="domain" description="Multidrug resistance protein MdtA-like barrel-sandwich hybrid" evidence="6">
    <location>
        <begin position="55"/>
        <end position="251"/>
    </location>
</feature>
<protein>
    <submittedName>
        <fullName evidence="8">Secretion protein HlyD</fullName>
    </submittedName>
</protein>
<dbReference type="InterPro" id="IPR050739">
    <property type="entry name" value="MFP"/>
</dbReference>
<proteinExistence type="predicted"/>
<sequence>METANSNPGPRKGKLVVRLIFIGILIVAAIFGVRQWLYARHHETTDNAQVEGHAAPVIARVSGYVKDLYVQDYGTVKQKDTLLAIDDEEYRIALQQAEADYRQAVADLQTARANQGNARAGIDVANANAQVALVHKNKTAADLSRDQNLFNDQAITNRQLDDTKAASLTSEKQYQAAQDNITLARSGVQVASAKVAQAEALVASKQAAVEQMKLKLGYTSITANISGRIGKKNVEPGQFVQAGQSLFTIVDENGFYIVANFKETQLAHIHQGQEAEIEVDGFSDLKLTGHVTAISKATGAKFSLLPPDNATGNFVKIVQRVPVKISIDNADQYLDKLRAGLSVEVALKY</sequence>
<evidence type="ECO:0000313" key="9">
    <source>
        <dbReference type="Proteomes" id="UP000246099"/>
    </source>
</evidence>
<keyword evidence="2 5" id="KW-0812">Transmembrane</keyword>
<evidence type="ECO:0000256" key="5">
    <source>
        <dbReference type="SAM" id="Phobius"/>
    </source>
</evidence>
<keyword evidence="4 5" id="KW-0472">Membrane</keyword>
<dbReference type="RefSeq" id="WP_119076573.1">
    <property type="nucleotide sequence ID" value="NZ_CP029600.1"/>
</dbReference>
<dbReference type="Proteomes" id="UP000246099">
    <property type="component" value="Chromosome"/>
</dbReference>
<dbReference type="SUPFAM" id="SSF111369">
    <property type="entry name" value="HlyD-like secretion proteins"/>
    <property type="match status" value="2"/>
</dbReference>
<evidence type="ECO:0000256" key="2">
    <source>
        <dbReference type="ARBA" id="ARBA00022692"/>
    </source>
</evidence>
<dbReference type="Gene3D" id="2.40.50.100">
    <property type="match status" value="1"/>
</dbReference>
<name>A0ABM6WA46_9BACT</name>
<evidence type="ECO:0000259" key="6">
    <source>
        <dbReference type="Pfam" id="PF25917"/>
    </source>
</evidence>
<comment type="subcellular location">
    <subcellularLocation>
        <location evidence="1">Membrane</location>
        <topology evidence="1">Single-pass membrane protein</topology>
    </subcellularLocation>
</comment>